<dbReference type="Proteomes" id="UP000053660">
    <property type="component" value="Unassembled WGS sequence"/>
</dbReference>
<dbReference type="GO" id="GO:0006368">
    <property type="term" value="P:transcription elongation by RNA polymerase II"/>
    <property type="evidence" value="ECO:0007669"/>
    <property type="project" value="InterPro"/>
</dbReference>
<feature type="region of interest" description="Disordered" evidence="5">
    <location>
        <begin position="33"/>
        <end position="75"/>
    </location>
</feature>
<name>A0A0B1RWF6_OESDE</name>
<dbReference type="GO" id="GO:0016593">
    <property type="term" value="C:Cdc73/Paf1 complex"/>
    <property type="evidence" value="ECO:0007669"/>
    <property type="project" value="InterPro"/>
</dbReference>
<evidence type="ECO:0000256" key="4">
    <source>
        <dbReference type="ARBA" id="ARBA00023242"/>
    </source>
</evidence>
<keyword evidence="4" id="KW-0539">Nucleus</keyword>
<reference evidence="7 8" key="1">
    <citation type="submission" date="2014-03" db="EMBL/GenBank/DDBJ databases">
        <title>Draft genome of the hookworm Oesophagostomum dentatum.</title>
        <authorList>
            <person name="Mitreva M."/>
        </authorList>
    </citation>
    <scope>NUCLEOTIDE SEQUENCE [LARGE SCALE GENOMIC DNA]</scope>
    <source>
        <strain evidence="7 8">OD-Hann</strain>
    </source>
</reference>
<dbReference type="OrthoDB" id="2186602at2759"/>
<dbReference type="Gene3D" id="3.40.50.11990">
    <property type="entry name" value="RNA polymerase II accessory factor, Cdc73 C-terminal domain"/>
    <property type="match status" value="1"/>
</dbReference>
<evidence type="ECO:0000256" key="3">
    <source>
        <dbReference type="ARBA" id="ARBA00023163"/>
    </source>
</evidence>
<dbReference type="GO" id="GO:0032968">
    <property type="term" value="P:positive regulation of transcription elongation by RNA polymerase II"/>
    <property type="evidence" value="ECO:0007669"/>
    <property type="project" value="TreeGrafter"/>
</dbReference>
<feature type="domain" description="Cell division control protein 73 C-terminal" evidence="6">
    <location>
        <begin position="75"/>
        <end position="131"/>
    </location>
</feature>
<dbReference type="EMBL" id="KN610792">
    <property type="protein sequence ID" value="KHJ77408.1"/>
    <property type="molecule type" value="Genomic_DNA"/>
</dbReference>
<evidence type="ECO:0000256" key="5">
    <source>
        <dbReference type="SAM" id="MobiDB-lite"/>
    </source>
</evidence>
<keyword evidence="3" id="KW-0804">Transcription</keyword>
<dbReference type="InterPro" id="IPR038103">
    <property type="entry name" value="CDC73_C_sf"/>
</dbReference>
<evidence type="ECO:0000256" key="1">
    <source>
        <dbReference type="ARBA" id="ARBA00004123"/>
    </source>
</evidence>
<evidence type="ECO:0000259" key="6">
    <source>
        <dbReference type="Pfam" id="PF05179"/>
    </source>
</evidence>
<feature type="compositionally biased region" description="Basic and acidic residues" evidence="5">
    <location>
        <begin position="38"/>
        <end position="53"/>
    </location>
</feature>
<dbReference type="GO" id="GO:0000993">
    <property type="term" value="F:RNA polymerase II complex binding"/>
    <property type="evidence" value="ECO:0007669"/>
    <property type="project" value="TreeGrafter"/>
</dbReference>
<dbReference type="Pfam" id="PF05179">
    <property type="entry name" value="CDC73_C"/>
    <property type="match status" value="1"/>
</dbReference>
<keyword evidence="8" id="KW-1185">Reference proteome</keyword>
<dbReference type="PANTHER" id="PTHR12466:SF8">
    <property type="entry name" value="PARAFIBROMIN"/>
    <property type="match status" value="1"/>
</dbReference>
<organism evidence="7 8">
    <name type="scientific">Oesophagostomum dentatum</name>
    <name type="common">Nodular worm</name>
    <dbReference type="NCBI Taxonomy" id="61180"/>
    <lineage>
        <taxon>Eukaryota</taxon>
        <taxon>Metazoa</taxon>
        <taxon>Ecdysozoa</taxon>
        <taxon>Nematoda</taxon>
        <taxon>Chromadorea</taxon>
        <taxon>Rhabditida</taxon>
        <taxon>Rhabditina</taxon>
        <taxon>Rhabditomorpha</taxon>
        <taxon>Strongyloidea</taxon>
        <taxon>Strongylidae</taxon>
        <taxon>Oesophagostomum</taxon>
    </lineage>
</organism>
<comment type="subcellular location">
    <subcellularLocation>
        <location evidence="1">Nucleus</location>
    </subcellularLocation>
</comment>
<accession>A0A0B1RWF6</accession>
<gene>
    <name evidence="7" type="ORF">OESDEN_22972</name>
</gene>
<comment type="similarity">
    <text evidence="2">Belongs to the CDC73 family.</text>
</comment>
<sequence>MYNRYDQERFGKLNEFQTMGTSSFVGTNLSSISTLENRPVESTEPQKQEEMKRAPVTPTIPQHISTPDEPKKRVSRTPIIIIPSAMTSLLTIFNATDIIQDMNFVTTEEKRKEKNMTRKSQIYIQRKKDNTTDEFLWNAFMI</sequence>
<proteinExistence type="inferred from homology"/>
<protein>
    <recommendedName>
        <fullName evidence="6">Cell division control protein 73 C-terminal domain-containing protein</fullName>
    </recommendedName>
</protein>
<dbReference type="InterPro" id="IPR031336">
    <property type="entry name" value="CDC73_C"/>
</dbReference>
<evidence type="ECO:0000313" key="8">
    <source>
        <dbReference type="Proteomes" id="UP000053660"/>
    </source>
</evidence>
<evidence type="ECO:0000313" key="7">
    <source>
        <dbReference type="EMBL" id="KHJ77408.1"/>
    </source>
</evidence>
<dbReference type="AlphaFoldDB" id="A0A0B1RWF6"/>
<dbReference type="PANTHER" id="PTHR12466">
    <property type="entry name" value="CDC73 DOMAIN PROTEIN"/>
    <property type="match status" value="1"/>
</dbReference>
<evidence type="ECO:0000256" key="2">
    <source>
        <dbReference type="ARBA" id="ARBA00010427"/>
    </source>
</evidence>
<dbReference type="InterPro" id="IPR007852">
    <property type="entry name" value="Cdc73/Parafibromin"/>
</dbReference>